<dbReference type="EMBL" id="JNGW01000136">
    <property type="protein sequence ID" value="KDR50862.1"/>
    <property type="molecule type" value="Genomic_DNA"/>
</dbReference>
<dbReference type="Proteomes" id="UP000027442">
    <property type="component" value="Unassembled WGS sequence"/>
</dbReference>
<accession>A0A069QDW9</accession>
<evidence type="ECO:0000313" key="1">
    <source>
        <dbReference type="EMBL" id="KDR50862.1"/>
    </source>
</evidence>
<comment type="caution">
    <text evidence="1">The sequence shown here is derived from an EMBL/GenBank/DDBJ whole genome shotgun (WGS) entry which is preliminary data.</text>
</comment>
<dbReference type="PATRIC" id="fig|1122985.7.peg.3208"/>
<proteinExistence type="predicted"/>
<dbReference type="HOGENOM" id="CLU_3274536_0_0_10"/>
<keyword evidence="2" id="KW-1185">Reference proteome</keyword>
<protein>
    <submittedName>
        <fullName evidence="1">Uncharacterized protein</fullName>
    </submittedName>
</protein>
<gene>
    <name evidence="1" type="ORF">HMPREF1991_03103</name>
</gene>
<dbReference type="AlphaFoldDB" id="A0A069QDW9"/>
<evidence type="ECO:0000313" key="2">
    <source>
        <dbReference type="Proteomes" id="UP000027442"/>
    </source>
</evidence>
<reference evidence="1 2" key="1">
    <citation type="submission" date="2013-08" db="EMBL/GenBank/DDBJ databases">
        <authorList>
            <person name="Weinstock G."/>
            <person name="Sodergren E."/>
            <person name="Wylie T."/>
            <person name="Fulton L."/>
            <person name="Fulton R."/>
            <person name="Fronick C."/>
            <person name="O'Laughlin M."/>
            <person name="Godfrey J."/>
            <person name="Miner T."/>
            <person name="Herter B."/>
            <person name="Appelbaum E."/>
            <person name="Cordes M."/>
            <person name="Lek S."/>
            <person name="Wollam A."/>
            <person name="Pepin K.H."/>
            <person name="Palsikar V.B."/>
            <person name="Mitreva M."/>
            <person name="Wilson R.K."/>
        </authorList>
    </citation>
    <scope>NUCLEOTIDE SEQUENCE [LARGE SCALE GENOMIC DNA]</scope>
    <source>
        <strain evidence="1 2">ATCC 15930</strain>
    </source>
</reference>
<name>A0A069QDW9_HOYLO</name>
<organism evidence="1 2">
    <name type="scientific">Hoylesella loescheii DSM 19665 = JCM 12249 = ATCC 15930</name>
    <dbReference type="NCBI Taxonomy" id="1122985"/>
    <lineage>
        <taxon>Bacteria</taxon>
        <taxon>Pseudomonadati</taxon>
        <taxon>Bacteroidota</taxon>
        <taxon>Bacteroidia</taxon>
        <taxon>Bacteroidales</taxon>
        <taxon>Prevotellaceae</taxon>
        <taxon>Hoylesella</taxon>
    </lineage>
</organism>
<sequence>MFANGLQTKPASQNYKKIGKILCLVRENPYICITIVSKFAT</sequence>